<proteinExistence type="predicted"/>
<evidence type="ECO:0000313" key="2">
    <source>
        <dbReference type="Proteomes" id="UP001281410"/>
    </source>
</evidence>
<accession>A0AAE0ASL6</accession>
<evidence type="ECO:0000313" key="1">
    <source>
        <dbReference type="EMBL" id="KAK3223352.1"/>
    </source>
</evidence>
<reference evidence="1" key="1">
    <citation type="journal article" date="2023" name="Plant J.">
        <title>Genome sequences and population genomics provide insights into the demographic history, inbreeding, and mutation load of two 'living fossil' tree species of Dipteronia.</title>
        <authorList>
            <person name="Feng Y."/>
            <person name="Comes H.P."/>
            <person name="Chen J."/>
            <person name="Zhu S."/>
            <person name="Lu R."/>
            <person name="Zhang X."/>
            <person name="Li P."/>
            <person name="Qiu J."/>
            <person name="Olsen K.M."/>
            <person name="Qiu Y."/>
        </authorList>
    </citation>
    <scope>NUCLEOTIDE SEQUENCE</scope>
    <source>
        <strain evidence="1">NBL</strain>
    </source>
</reference>
<dbReference type="Proteomes" id="UP001281410">
    <property type="component" value="Unassembled WGS sequence"/>
</dbReference>
<dbReference type="AlphaFoldDB" id="A0AAE0ASL6"/>
<keyword evidence="2" id="KW-1185">Reference proteome</keyword>
<dbReference type="PANTHER" id="PTHR36387:SF2">
    <property type="entry name" value="UDP-N-ACETYLMURAMOYL-L-ALANYL-D-GLUTAMATE-2, 6-DIAMINOPIMELATE LIGASE"/>
    <property type="match status" value="1"/>
</dbReference>
<protein>
    <submittedName>
        <fullName evidence="1">Uncharacterized protein</fullName>
    </submittedName>
</protein>
<organism evidence="1 2">
    <name type="scientific">Dipteronia sinensis</name>
    <dbReference type="NCBI Taxonomy" id="43782"/>
    <lineage>
        <taxon>Eukaryota</taxon>
        <taxon>Viridiplantae</taxon>
        <taxon>Streptophyta</taxon>
        <taxon>Embryophyta</taxon>
        <taxon>Tracheophyta</taxon>
        <taxon>Spermatophyta</taxon>
        <taxon>Magnoliopsida</taxon>
        <taxon>eudicotyledons</taxon>
        <taxon>Gunneridae</taxon>
        <taxon>Pentapetalae</taxon>
        <taxon>rosids</taxon>
        <taxon>malvids</taxon>
        <taxon>Sapindales</taxon>
        <taxon>Sapindaceae</taxon>
        <taxon>Hippocastanoideae</taxon>
        <taxon>Acereae</taxon>
        <taxon>Dipteronia</taxon>
    </lineage>
</organism>
<gene>
    <name evidence="1" type="ORF">Dsin_010377</name>
</gene>
<dbReference type="EMBL" id="JANJYJ010000003">
    <property type="protein sequence ID" value="KAK3223352.1"/>
    <property type="molecule type" value="Genomic_DNA"/>
</dbReference>
<sequence>MLPIDIVELLASREKYDASCSSCVWFECANSCYMYRTYSFQILTKMSSFFCRQVFLSDSENEKAEVKHNPRKKKKKSSGLETIILNDMRPPDSKTLLSIHCIQHRRQGQLLYHQPSLTLSSV</sequence>
<comment type="caution">
    <text evidence="1">The sequence shown here is derived from an EMBL/GenBank/DDBJ whole genome shotgun (WGS) entry which is preliminary data.</text>
</comment>
<name>A0AAE0ASL6_9ROSI</name>
<dbReference type="PANTHER" id="PTHR36387">
    <property type="entry name" value="UDP-N-ACETYLMURAMOYL-L-ALANYL-D-GLUTAMATE-2, 6-DIAMINOPIMELATE LIGASE"/>
    <property type="match status" value="1"/>
</dbReference>